<evidence type="ECO:0000256" key="3">
    <source>
        <dbReference type="ARBA" id="ARBA00022679"/>
    </source>
</evidence>
<dbReference type="InterPro" id="IPR036568">
    <property type="entry name" value="GGCT-like_sf"/>
</dbReference>
<comment type="function">
    <text evidence="1">Putative gamma-glutamylcyclotransferase.</text>
</comment>
<dbReference type="Gene3D" id="3.10.490.10">
    <property type="entry name" value="Gamma-glutamyl cyclotransferase-like"/>
    <property type="match status" value="1"/>
</dbReference>
<organism evidence="6 7">
    <name type="scientific">Zingiber officinale</name>
    <name type="common">Ginger</name>
    <name type="synonym">Amomum zingiber</name>
    <dbReference type="NCBI Taxonomy" id="94328"/>
    <lineage>
        <taxon>Eukaryota</taxon>
        <taxon>Viridiplantae</taxon>
        <taxon>Streptophyta</taxon>
        <taxon>Embryophyta</taxon>
        <taxon>Tracheophyta</taxon>
        <taxon>Spermatophyta</taxon>
        <taxon>Magnoliopsida</taxon>
        <taxon>Liliopsida</taxon>
        <taxon>Zingiberales</taxon>
        <taxon>Zingiberaceae</taxon>
        <taxon>Zingiber</taxon>
    </lineage>
</organism>
<keyword evidence="7" id="KW-1185">Reference proteome</keyword>
<feature type="domain" description="Gamma-glutamylcyclotransferase AIG2-like" evidence="5">
    <location>
        <begin position="13"/>
        <end position="123"/>
    </location>
</feature>
<proteinExistence type="inferred from homology"/>
<dbReference type="InterPro" id="IPR009288">
    <property type="entry name" value="AIG2-like_dom"/>
</dbReference>
<dbReference type="SUPFAM" id="SSF110857">
    <property type="entry name" value="Gamma-glutamyl cyclotransferase-like"/>
    <property type="match status" value="1"/>
</dbReference>
<dbReference type="Pfam" id="PF06094">
    <property type="entry name" value="GGACT"/>
    <property type="match status" value="1"/>
</dbReference>
<dbReference type="EMBL" id="JACMSC010000019">
    <property type="protein sequence ID" value="KAG6474268.1"/>
    <property type="molecule type" value="Genomic_DNA"/>
</dbReference>
<dbReference type="Gene3D" id="6.10.250.210">
    <property type="match status" value="1"/>
</dbReference>
<dbReference type="InterPro" id="IPR045038">
    <property type="entry name" value="AIG2-like"/>
</dbReference>
<dbReference type="GO" id="GO:0016740">
    <property type="term" value="F:transferase activity"/>
    <property type="evidence" value="ECO:0007669"/>
    <property type="project" value="UniProtKB-KW"/>
</dbReference>
<protein>
    <recommendedName>
        <fullName evidence="4">Putative gamma-glutamylcyclotransferase</fullName>
    </recommendedName>
</protein>
<keyword evidence="3" id="KW-0808">Transferase</keyword>
<evidence type="ECO:0000256" key="4">
    <source>
        <dbReference type="ARBA" id="ARBA00030602"/>
    </source>
</evidence>
<name>A0A8J5BLC4_ZINOF</name>
<gene>
    <name evidence="6" type="ORF">ZIOFF_068193</name>
</gene>
<dbReference type="Proteomes" id="UP000734854">
    <property type="component" value="Unassembled WGS sequence"/>
</dbReference>
<dbReference type="PANTHER" id="PTHR31544">
    <property type="entry name" value="AIG2-LIKE PROTEIN D"/>
    <property type="match status" value="1"/>
</dbReference>
<dbReference type="InterPro" id="IPR013024">
    <property type="entry name" value="GGCT-like"/>
</dbReference>
<comment type="caution">
    <text evidence="6">The sequence shown here is derived from an EMBL/GenBank/DDBJ whole genome shotgun (WGS) entry which is preliminary data.</text>
</comment>
<reference evidence="6 7" key="1">
    <citation type="submission" date="2020-08" db="EMBL/GenBank/DDBJ databases">
        <title>Plant Genome Project.</title>
        <authorList>
            <person name="Zhang R.-G."/>
        </authorList>
    </citation>
    <scope>NUCLEOTIDE SEQUENCE [LARGE SCALE GENOMIC DNA]</scope>
    <source>
        <tissue evidence="6">Rhizome</tissue>
    </source>
</reference>
<accession>A0A8J5BLC4</accession>
<evidence type="ECO:0000256" key="2">
    <source>
        <dbReference type="ARBA" id="ARBA00008861"/>
    </source>
</evidence>
<sequence>MAVATNVSAPHTVFVYGTLMDDQVVQALLKHVPPSSSAVLNHYHRYSIKGRVYPAILPVETKKVTGKVLFGITNVELDVLDAFEDIEYERRVVEVSLLDKTEKLLVNAYVWSDKNDPNLYSEWDFETSTISWEGGVFFCDSEIGGTCDCCDDEKNGVDGDDGEEGVNDDGKIEEGLSIQEGTPNPNVVSLELGLDHGQKTLKDLCVIAPSPVLLWSTVTCISRLTDAAEWKRLHKEGFLSMTLGFMDEIEQPDSKTRVATYESYFQS</sequence>
<dbReference type="CDD" id="cd06661">
    <property type="entry name" value="GGCT_like"/>
    <property type="match status" value="1"/>
</dbReference>
<evidence type="ECO:0000259" key="5">
    <source>
        <dbReference type="Pfam" id="PF06094"/>
    </source>
</evidence>
<dbReference type="AlphaFoldDB" id="A0A8J5BLC4"/>
<evidence type="ECO:0000313" key="6">
    <source>
        <dbReference type="EMBL" id="KAG6474268.1"/>
    </source>
</evidence>
<evidence type="ECO:0000313" key="7">
    <source>
        <dbReference type="Proteomes" id="UP000734854"/>
    </source>
</evidence>
<comment type="similarity">
    <text evidence="2">Belongs to the gamma-glutamylcyclotransferase family.</text>
</comment>
<dbReference type="PANTHER" id="PTHR31544:SF2">
    <property type="entry name" value="AIG2-LIKE PROTEIN D"/>
    <property type="match status" value="1"/>
</dbReference>
<evidence type="ECO:0000256" key="1">
    <source>
        <dbReference type="ARBA" id="ARBA00002782"/>
    </source>
</evidence>